<dbReference type="AlphaFoldDB" id="A0A346XT05"/>
<dbReference type="InterPro" id="IPR011041">
    <property type="entry name" value="Quinoprot_gluc/sorb_DH_b-prop"/>
</dbReference>
<dbReference type="KEGG" id="euz:DVS28_a0650"/>
<accession>A0A346XT05</accession>
<feature type="domain" description="Glucose/Sorbosone dehydrogenase" evidence="2">
    <location>
        <begin position="62"/>
        <end position="395"/>
    </location>
</feature>
<dbReference type="InterPro" id="IPR011042">
    <property type="entry name" value="6-blade_b-propeller_TolB-like"/>
</dbReference>
<dbReference type="Pfam" id="PF07995">
    <property type="entry name" value="GSDH"/>
    <property type="match status" value="1"/>
</dbReference>
<dbReference type="RefSeq" id="WP_114590169.1">
    <property type="nucleotide sequence ID" value="NZ_CP031165.1"/>
</dbReference>
<keyword evidence="1" id="KW-0732">Signal</keyword>
<organism evidence="3 4">
    <name type="scientific">Euzebya pacifica</name>
    <dbReference type="NCBI Taxonomy" id="1608957"/>
    <lineage>
        <taxon>Bacteria</taxon>
        <taxon>Bacillati</taxon>
        <taxon>Actinomycetota</taxon>
        <taxon>Nitriliruptoria</taxon>
        <taxon>Euzebyales</taxon>
    </lineage>
</organism>
<dbReference type="OrthoDB" id="6402258at2"/>
<evidence type="ECO:0000313" key="3">
    <source>
        <dbReference type="EMBL" id="AXV05352.1"/>
    </source>
</evidence>
<keyword evidence="4" id="KW-1185">Reference proteome</keyword>
<dbReference type="InterPro" id="IPR012938">
    <property type="entry name" value="Glc/Sorbosone_DH"/>
</dbReference>
<dbReference type="SUPFAM" id="SSF50952">
    <property type="entry name" value="Soluble quinoprotein glucose dehydrogenase"/>
    <property type="match status" value="1"/>
</dbReference>
<proteinExistence type="predicted"/>
<dbReference type="Gene3D" id="2.120.10.30">
    <property type="entry name" value="TolB, C-terminal domain"/>
    <property type="match status" value="1"/>
</dbReference>
<gene>
    <name evidence="3" type="ORF">DVS28_a0650</name>
</gene>
<dbReference type="PANTHER" id="PTHR19328">
    <property type="entry name" value="HEDGEHOG-INTERACTING PROTEIN"/>
    <property type="match status" value="1"/>
</dbReference>
<reference evidence="3 4" key="1">
    <citation type="submission" date="2018-09" db="EMBL/GenBank/DDBJ databases">
        <title>Complete genome sequence of Euzebya sp. DY32-46 isolated from seawater of Pacific Ocean.</title>
        <authorList>
            <person name="Xu L."/>
            <person name="Wu Y.-H."/>
            <person name="Xu X.-W."/>
        </authorList>
    </citation>
    <scope>NUCLEOTIDE SEQUENCE [LARGE SCALE GENOMIC DNA]</scope>
    <source>
        <strain evidence="3 4">DY32-46</strain>
    </source>
</reference>
<name>A0A346XT05_9ACTN</name>
<dbReference type="Proteomes" id="UP000264006">
    <property type="component" value="Chromosome"/>
</dbReference>
<evidence type="ECO:0000313" key="4">
    <source>
        <dbReference type="Proteomes" id="UP000264006"/>
    </source>
</evidence>
<sequence length="560" mass="59830">MTTTLRRPSRTRPRAVPLLATTLLVLLGLLLTGSGTANAQFAVPPFIGANDIELQVLTEATQDPTAIDVAADGRVVFVERKGAVKVILPSGDVVTAGRLPTAANECDDCPDDLNEGGLHGLLLSPDFDVDNTIYLYYSVPGSQGVAPYPPKHPDAGGTQALEGINRLSSFVLGDDNVLDLDSEEIVFENAVEWLECCHYGGDLDLMPDGTLVISNADDTNPFESSGYAPIDERRNPSDVFDRDTHREAFDAQRTSANKADRRGKVLRINLDGSIPDGSVPGVVANPFVDDPDADPAVWAMGFRSDYRIAVHQQTGTVYVGNVGPDASNANAQRGPAGHDELDVVPPGGGTNHGWPYCIADNQPYIDYDFETGTSGEPFDCSGYTEPALYYSPTLSTQWPQLRAGGRTSMTGVVYDYAGDGALALPDRLQQKLLWFEWSRNMIFSIPVEADGSLDTFVTSVQHESALSPRHPHDAAIGPDGAVYLVEYGTGFWNNGNSRISRIACSGCQPETVSAPTQYVVGATAPAPVPATTDRTPLVASSALVVVAGIALGLRRKQVVR</sequence>
<dbReference type="PANTHER" id="PTHR19328:SF75">
    <property type="entry name" value="ALDOSE SUGAR DEHYDROGENASE YLII"/>
    <property type="match status" value="1"/>
</dbReference>
<feature type="signal peptide" evidence="1">
    <location>
        <begin position="1"/>
        <end position="39"/>
    </location>
</feature>
<evidence type="ECO:0000256" key="1">
    <source>
        <dbReference type="SAM" id="SignalP"/>
    </source>
</evidence>
<evidence type="ECO:0000259" key="2">
    <source>
        <dbReference type="Pfam" id="PF07995"/>
    </source>
</evidence>
<feature type="chain" id="PRO_5016617258" evidence="1">
    <location>
        <begin position="40"/>
        <end position="560"/>
    </location>
</feature>
<dbReference type="EMBL" id="CP031165">
    <property type="protein sequence ID" value="AXV05352.1"/>
    <property type="molecule type" value="Genomic_DNA"/>
</dbReference>
<protein>
    <submittedName>
        <fullName evidence="3">Cytochrome c551/c552</fullName>
    </submittedName>
</protein>